<proteinExistence type="predicted"/>
<dbReference type="PANTHER" id="PTHR31080:SF15">
    <property type="entry name" value="INVERTASE"/>
    <property type="match status" value="1"/>
</dbReference>
<keyword evidence="1" id="KW-0732">Signal</keyword>
<evidence type="ECO:0000313" key="4">
    <source>
        <dbReference type="Proteomes" id="UP000826271"/>
    </source>
</evidence>
<organism evidence="3 4">
    <name type="scientific">Buddleja alternifolia</name>
    <dbReference type="NCBI Taxonomy" id="168488"/>
    <lineage>
        <taxon>Eukaryota</taxon>
        <taxon>Viridiplantae</taxon>
        <taxon>Streptophyta</taxon>
        <taxon>Embryophyta</taxon>
        <taxon>Tracheophyta</taxon>
        <taxon>Spermatophyta</taxon>
        <taxon>Magnoliopsida</taxon>
        <taxon>eudicotyledons</taxon>
        <taxon>Gunneridae</taxon>
        <taxon>Pentapetalae</taxon>
        <taxon>asterids</taxon>
        <taxon>lamiids</taxon>
        <taxon>Lamiales</taxon>
        <taxon>Scrophulariaceae</taxon>
        <taxon>Buddlejeae</taxon>
        <taxon>Buddleja</taxon>
    </lineage>
</organism>
<dbReference type="InterPro" id="IPR006501">
    <property type="entry name" value="Pectinesterase_inhib_dom"/>
</dbReference>
<accession>A0AAV6Y6B9</accession>
<dbReference type="SUPFAM" id="SSF101148">
    <property type="entry name" value="Plant invertase/pectin methylesterase inhibitor"/>
    <property type="match status" value="1"/>
</dbReference>
<evidence type="ECO:0000259" key="2">
    <source>
        <dbReference type="SMART" id="SM00856"/>
    </source>
</evidence>
<dbReference type="CDD" id="cd15798">
    <property type="entry name" value="PMEI-like_3"/>
    <property type="match status" value="1"/>
</dbReference>
<evidence type="ECO:0000256" key="1">
    <source>
        <dbReference type="ARBA" id="ARBA00022729"/>
    </source>
</evidence>
<dbReference type="SMART" id="SM00856">
    <property type="entry name" value="PMEI"/>
    <property type="match status" value="1"/>
</dbReference>
<reference evidence="3" key="1">
    <citation type="submission" date="2019-10" db="EMBL/GenBank/DDBJ databases">
        <authorList>
            <person name="Zhang R."/>
            <person name="Pan Y."/>
            <person name="Wang J."/>
            <person name="Ma R."/>
            <person name="Yu S."/>
        </authorList>
    </citation>
    <scope>NUCLEOTIDE SEQUENCE</scope>
    <source>
        <strain evidence="3">LA-IB0</strain>
        <tissue evidence="3">Leaf</tissue>
    </source>
</reference>
<dbReference type="Pfam" id="PF04043">
    <property type="entry name" value="PMEI"/>
    <property type="match status" value="1"/>
</dbReference>
<sequence length="235" mass="25076">MINPTSAASRTPDNTNTYFIKKSCNTTTYSSLCTKTLTPYASAVGTSPVKLCNAALTVAVQATTNCSTAVSKLSNQKDLTRPDARAIKDCIGDLKDAVYELKQTVNAMKHLGDSDREFEWANAKTYASAAITDAETCVDEKLVNGSAKKKIKSCVSVFTGGGGASISGGSGGFNFRWRRWLRFSAEVVASIPGGEGRFDFSAKVVASISSGGGGFDFRRMWWLQFPAEIGGGCRE</sequence>
<keyword evidence="4" id="KW-1185">Reference proteome</keyword>
<dbReference type="EMBL" id="WHWC01000001">
    <property type="protein sequence ID" value="KAG8390258.1"/>
    <property type="molecule type" value="Genomic_DNA"/>
</dbReference>
<dbReference type="GO" id="GO:0004857">
    <property type="term" value="F:enzyme inhibitor activity"/>
    <property type="evidence" value="ECO:0007669"/>
    <property type="project" value="InterPro"/>
</dbReference>
<dbReference type="AlphaFoldDB" id="A0AAV6Y6B9"/>
<feature type="domain" description="Pectinesterase inhibitor" evidence="2">
    <location>
        <begin position="15"/>
        <end position="158"/>
    </location>
</feature>
<name>A0AAV6Y6B9_9LAMI</name>
<dbReference type="InterPro" id="IPR035513">
    <property type="entry name" value="Invertase/methylesterase_inhib"/>
</dbReference>
<protein>
    <recommendedName>
        <fullName evidence="2">Pectinesterase inhibitor domain-containing protein</fullName>
    </recommendedName>
</protein>
<gene>
    <name evidence="3" type="ORF">BUALT_Bualt01G0065000</name>
</gene>
<comment type="caution">
    <text evidence="3">The sequence shown here is derived from an EMBL/GenBank/DDBJ whole genome shotgun (WGS) entry which is preliminary data.</text>
</comment>
<dbReference type="InterPro" id="IPR051955">
    <property type="entry name" value="PME_Inhibitor"/>
</dbReference>
<dbReference type="Proteomes" id="UP000826271">
    <property type="component" value="Unassembled WGS sequence"/>
</dbReference>
<dbReference type="NCBIfam" id="TIGR01614">
    <property type="entry name" value="PME_inhib"/>
    <property type="match status" value="1"/>
</dbReference>
<dbReference type="Gene3D" id="1.20.140.40">
    <property type="entry name" value="Invertase/pectin methylesterase inhibitor family protein"/>
    <property type="match status" value="1"/>
</dbReference>
<dbReference type="PANTHER" id="PTHR31080">
    <property type="entry name" value="PECTINESTERASE INHIBITOR-LIKE"/>
    <property type="match status" value="1"/>
</dbReference>
<evidence type="ECO:0000313" key="3">
    <source>
        <dbReference type="EMBL" id="KAG8390258.1"/>
    </source>
</evidence>